<feature type="region of interest" description="Disordered" evidence="1">
    <location>
        <begin position="254"/>
        <end position="288"/>
    </location>
</feature>
<keyword evidence="4" id="KW-1185">Reference proteome</keyword>
<feature type="region of interest" description="Disordered" evidence="1">
    <location>
        <begin position="27"/>
        <end position="79"/>
    </location>
</feature>
<feature type="compositionally biased region" description="Basic and acidic residues" evidence="1">
    <location>
        <begin position="146"/>
        <end position="156"/>
    </location>
</feature>
<evidence type="ECO:0000256" key="1">
    <source>
        <dbReference type="SAM" id="MobiDB-lite"/>
    </source>
</evidence>
<evidence type="ECO:0000313" key="4">
    <source>
        <dbReference type="Proteomes" id="UP000664132"/>
    </source>
</evidence>
<dbReference type="OrthoDB" id="3549757at2759"/>
<dbReference type="Proteomes" id="UP000664132">
    <property type="component" value="Unassembled WGS sequence"/>
</dbReference>
<dbReference type="PANTHER" id="PTHR46411">
    <property type="entry name" value="FAMILY ATPASE, PUTATIVE-RELATED"/>
    <property type="match status" value="1"/>
</dbReference>
<dbReference type="PANTHER" id="PTHR46411:SF2">
    <property type="entry name" value="AAA+ ATPASE DOMAIN-CONTAINING PROTEIN"/>
    <property type="match status" value="1"/>
</dbReference>
<organism evidence="3 4">
    <name type="scientific">Cadophora malorum</name>
    <dbReference type="NCBI Taxonomy" id="108018"/>
    <lineage>
        <taxon>Eukaryota</taxon>
        <taxon>Fungi</taxon>
        <taxon>Dikarya</taxon>
        <taxon>Ascomycota</taxon>
        <taxon>Pezizomycotina</taxon>
        <taxon>Leotiomycetes</taxon>
        <taxon>Helotiales</taxon>
        <taxon>Ploettnerulaceae</taxon>
        <taxon>Cadophora</taxon>
    </lineage>
</organism>
<feature type="compositionally biased region" description="Acidic residues" evidence="1">
    <location>
        <begin position="167"/>
        <end position="176"/>
    </location>
</feature>
<dbReference type="Pfam" id="PF22942">
    <property type="entry name" value="DUF7025"/>
    <property type="match status" value="1"/>
</dbReference>
<dbReference type="InterPro" id="IPR054289">
    <property type="entry name" value="DUF7025"/>
</dbReference>
<feature type="domain" description="DUF7025" evidence="2">
    <location>
        <begin position="564"/>
        <end position="657"/>
    </location>
</feature>
<evidence type="ECO:0000313" key="3">
    <source>
        <dbReference type="EMBL" id="KAG4419114.1"/>
    </source>
</evidence>
<dbReference type="AlphaFoldDB" id="A0A8H7WAV9"/>
<reference evidence="3" key="1">
    <citation type="submission" date="2021-02" db="EMBL/GenBank/DDBJ databases">
        <title>Genome sequence Cadophora malorum strain M34.</title>
        <authorList>
            <person name="Stefanovic E."/>
            <person name="Vu D."/>
            <person name="Scully C."/>
            <person name="Dijksterhuis J."/>
            <person name="Roader J."/>
            <person name="Houbraken J."/>
        </authorList>
    </citation>
    <scope>NUCLEOTIDE SEQUENCE</scope>
    <source>
        <strain evidence="3">M34</strain>
    </source>
</reference>
<gene>
    <name evidence="3" type="ORF">IFR04_007710</name>
</gene>
<accession>A0A8H7WAV9</accession>
<feature type="compositionally biased region" description="Basic and acidic residues" evidence="1">
    <location>
        <begin position="69"/>
        <end position="79"/>
    </location>
</feature>
<comment type="caution">
    <text evidence="3">The sequence shown here is derived from an EMBL/GenBank/DDBJ whole genome shotgun (WGS) entry which is preliminary data.</text>
</comment>
<feature type="region of interest" description="Disordered" evidence="1">
    <location>
        <begin position="92"/>
        <end position="206"/>
    </location>
</feature>
<evidence type="ECO:0000259" key="2">
    <source>
        <dbReference type="Pfam" id="PF22942"/>
    </source>
</evidence>
<dbReference type="EMBL" id="JAFJYH010000112">
    <property type="protein sequence ID" value="KAG4419114.1"/>
    <property type="molecule type" value="Genomic_DNA"/>
</dbReference>
<sequence length="851" mass="98149">MADVDDQVPEASTFEYSIGLAGTTETCDSSELPFHSTISRDASNGHDKYPIFSEAPLHKDSDDEEPEPDERIKFDQGTDKWNEHAKFAAEYIKNSKSKGGRTAMPPSLNDRPQMATARATTRTNGLDRVHSSYDMPEPEPTQNDRVFVERRREPVRTRRRYSPPSVVEEEVDDEDLGVVRLDRRPPRSPSPIQTRRVTSPPPDVSADIRHRRRVTEPERVVERTYPVHIRPVVDPLRSRHIETRERLRPVPKSHDLDRDFYQTSPPVRASPYTRSHVDTEEEKADLEPRHSTVMRSFVHQRGIEDFYPSYEYAPESSSIDPDVKHIRPDVRRSLEEDQIESSDDQESTWTPETMVTPRHRLPARKPSTKTQSYRILCRIECDVIHERELRKDRVHPALIFEDVPHWNPRFNKTERHLTGFRPIYSLGQWLKSIDPSSFVVYRTYSCSWGSFKANPRDGAINMPTVRVSNSEAQDFNESIEILSSELEEALLSVAKCKSECFTGLQDADTRNDNLLFESPYLFFFHHRAVLSELSKKGDERLRREVFPLLIYLKERQKALYRQADNYFAKKMTDANVLKFLFCPNEIVVSKKKNGIYCAYAIRYLHFYPDESIELVCWAWTYDGLELKRKSEKIHVTYKAGDPRSVLELAAYPLRFAPEELRAELLARGTRFWALRTPQLVTYKGMNFIQEKYINDGRCMLDYPTYKIMHREAEPFNLKKDLAPSPLDYDNFPETIGKDETLSEEDAILCPPNIHGFLLKEKIWVNLFVDNVRGVKWNKDAFKRLVMPPSTKDLVEALIKAHASASWQQGGLVSGKRLDLIAGKGLGLIMLLHGSPGTGKTLTAGMRLINVP</sequence>
<protein>
    <recommendedName>
        <fullName evidence="2">DUF7025 domain-containing protein</fullName>
    </recommendedName>
</protein>
<name>A0A8H7WAV9_9HELO</name>
<proteinExistence type="predicted"/>